<protein>
    <submittedName>
        <fullName evidence="1">Uncharacterized protein</fullName>
    </submittedName>
</protein>
<dbReference type="AlphaFoldDB" id="A0A8C4LGJ1"/>
<proteinExistence type="predicted"/>
<name>A0A8C4LGJ1_EQUAS</name>
<accession>A0A8C4LGJ1</accession>
<dbReference type="Ensembl" id="ENSEAST00005009726.1">
    <property type="protein sequence ID" value="ENSEASP00005008926.1"/>
    <property type="gene ID" value="ENSEASG00005006414.1"/>
</dbReference>
<reference evidence="1" key="1">
    <citation type="submission" date="2023-03" db="UniProtKB">
        <authorList>
            <consortium name="Ensembl"/>
        </authorList>
    </citation>
    <scope>IDENTIFICATION</scope>
</reference>
<sequence>VTLNRVPLLKQRDVTSHLSLHVWDLDMADDFRSMRMGHGDNSTTTITLDLRKLVHCVKNPRTSMSSCQTMQGTQGIWA</sequence>
<organism evidence="1">
    <name type="scientific">Equus asinus asinus</name>
    <dbReference type="NCBI Taxonomy" id="83772"/>
    <lineage>
        <taxon>Eukaryota</taxon>
        <taxon>Metazoa</taxon>
        <taxon>Chordata</taxon>
        <taxon>Craniata</taxon>
        <taxon>Vertebrata</taxon>
        <taxon>Euteleostomi</taxon>
        <taxon>Mammalia</taxon>
        <taxon>Eutheria</taxon>
        <taxon>Laurasiatheria</taxon>
        <taxon>Perissodactyla</taxon>
        <taxon>Equidae</taxon>
        <taxon>Equus</taxon>
    </lineage>
</organism>
<evidence type="ECO:0000313" key="1">
    <source>
        <dbReference type="Ensembl" id="ENSEASP00005008926.1"/>
    </source>
</evidence>